<reference evidence="1" key="1">
    <citation type="journal article" date="2021" name="Proc. Natl. Acad. Sci. U.S.A.">
        <title>A Catalog of Tens of Thousands of Viruses from Human Metagenomes Reveals Hidden Associations with Chronic Diseases.</title>
        <authorList>
            <person name="Tisza M.J."/>
            <person name="Buck C.B."/>
        </authorList>
    </citation>
    <scope>NUCLEOTIDE SEQUENCE</scope>
    <source>
        <strain evidence="1">CtHOG1</strain>
    </source>
</reference>
<accession>A0A8S5SVJ2</accession>
<proteinExistence type="predicted"/>
<dbReference type="EMBL" id="BK032683">
    <property type="protein sequence ID" value="DAF54944.1"/>
    <property type="molecule type" value="Genomic_DNA"/>
</dbReference>
<sequence length="202" mass="23317">MMKEEEKLLLLEDISARLPFGLAFITKQGMIEMDVINLADRYKVWAYKKKDKHGNEIGLNAETLKGERCLGKGFRLGDIKPILYPLSSITEEIFVNGSEICPMKYLAEAFDFDGYMGLYTTWNFDEERECVEFFAWGCKVCEMNLQSFFITPEEGKHNSTQLGLRHFQQVFHVLHQCHIDYRNLIAQGLAVSALVLDNNPYK</sequence>
<evidence type="ECO:0000313" key="1">
    <source>
        <dbReference type="EMBL" id="DAF54944.1"/>
    </source>
</evidence>
<name>A0A8S5SVJ2_9CAUD</name>
<organism evidence="1">
    <name type="scientific">Siphoviridae sp. ctHOG1</name>
    <dbReference type="NCBI Taxonomy" id="2827829"/>
    <lineage>
        <taxon>Viruses</taxon>
        <taxon>Duplodnaviria</taxon>
        <taxon>Heunggongvirae</taxon>
        <taxon>Uroviricota</taxon>
        <taxon>Caudoviricetes</taxon>
    </lineage>
</organism>
<protein>
    <submittedName>
        <fullName evidence="1">Uncharacterized protein</fullName>
    </submittedName>
</protein>